<comment type="caution">
    <text evidence="2">The sequence shown here is derived from an EMBL/GenBank/DDBJ whole genome shotgun (WGS) entry which is preliminary data.</text>
</comment>
<keyword evidence="1" id="KW-0732">Signal</keyword>
<protein>
    <submittedName>
        <fullName evidence="2">Uncharacterized protein</fullName>
    </submittedName>
</protein>
<reference evidence="2" key="1">
    <citation type="submission" date="2023-06" db="EMBL/GenBank/DDBJ databases">
        <title>Genome-scale phylogeny and comparative genomics of the fungal order Sordariales.</title>
        <authorList>
            <consortium name="Lawrence Berkeley National Laboratory"/>
            <person name="Hensen N."/>
            <person name="Bonometti L."/>
            <person name="Westerberg I."/>
            <person name="Brannstrom I.O."/>
            <person name="Guillou S."/>
            <person name="Cros-Aarteil S."/>
            <person name="Calhoun S."/>
            <person name="Haridas S."/>
            <person name="Kuo A."/>
            <person name="Mondo S."/>
            <person name="Pangilinan J."/>
            <person name="Riley R."/>
            <person name="Labutti K."/>
            <person name="Andreopoulos B."/>
            <person name="Lipzen A."/>
            <person name="Chen C."/>
            <person name="Yanf M."/>
            <person name="Daum C."/>
            <person name="Ng V."/>
            <person name="Clum A."/>
            <person name="Steindorff A."/>
            <person name="Ohm R."/>
            <person name="Martin F."/>
            <person name="Silar P."/>
            <person name="Natvig D."/>
            <person name="Lalanne C."/>
            <person name="Gautier V."/>
            <person name="Ament-Velasquez S.L."/>
            <person name="Kruys A."/>
            <person name="Hutchinson M.I."/>
            <person name="Powell A.J."/>
            <person name="Barry K."/>
            <person name="Miller A.N."/>
            <person name="Grigoriev I.V."/>
            <person name="Debuchy R."/>
            <person name="Gladieux P."/>
            <person name="Thoren M.H."/>
            <person name="Johannesson H."/>
        </authorList>
    </citation>
    <scope>NUCLEOTIDE SEQUENCE</scope>
    <source>
        <strain evidence="2">SMH4607-1</strain>
    </source>
</reference>
<evidence type="ECO:0000256" key="1">
    <source>
        <dbReference type="SAM" id="SignalP"/>
    </source>
</evidence>
<sequence length="267" mass="28595">MKLHAACVCLLASAYAQSDGAAQPPTLPTPTYGTTRTRIWSTTITAVSPILWISPRVETYITTKTITTFEPGPVITPGATQSFPLTVVQTIVQSITYEHHTSYAYTSGPGALVSENSSYIGSVEETWIVEPAQPTAAAGAAAGADGPAFLPAGTTADELGPCEGGMCDGVRVKEDQECVARGMRTGCQGQCDLRGNGTEWWCYRVWAREYSDPARRMGRACWGEWLRFMQLNTPCVVGDVKMACDECKGLNSSWGAIFWEGPGYAGG</sequence>
<gene>
    <name evidence="2" type="ORF">B0H67DRAFT_132618</name>
</gene>
<dbReference type="Proteomes" id="UP001172102">
    <property type="component" value="Unassembled WGS sequence"/>
</dbReference>
<keyword evidence="3" id="KW-1185">Reference proteome</keyword>
<evidence type="ECO:0000313" key="2">
    <source>
        <dbReference type="EMBL" id="KAK0725460.1"/>
    </source>
</evidence>
<proteinExistence type="predicted"/>
<evidence type="ECO:0000313" key="3">
    <source>
        <dbReference type="Proteomes" id="UP001172102"/>
    </source>
</evidence>
<dbReference type="AlphaFoldDB" id="A0AA40B0T0"/>
<feature type="chain" id="PRO_5041326165" evidence="1">
    <location>
        <begin position="17"/>
        <end position="267"/>
    </location>
</feature>
<accession>A0AA40B0T0</accession>
<feature type="signal peptide" evidence="1">
    <location>
        <begin position="1"/>
        <end position="16"/>
    </location>
</feature>
<name>A0AA40B0T0_9PEZI</name>
<dbReference type="EMBL" id="JAUKUA010000002">
    <property type="protein sequence ID" value="KAK0725460.1"/>
    <property type="molecule type" value="Genomic_DNA"/>
</dbReference>
<organism evidence="2 3">
    <name type="scientific">Lasiosphaeris hirsuta</name>
    <dbReference type="NCBI Taxonomy" id="260670"/>
    <lineage>
        <taxon>Eukaryota</taxon>
        <taxon>Fungi</taxon>
        <taxon>Dikarya</taxon>
        <taxon>Ascomycota</taxon>
        <taxon>Pezizomycotina</taxon>
        <taxon>Sordariomycetes</taxon>
        <taxon>Sordariomycetidae</taxon>
        <taxon>Sordariales</taxon>
        <taxon>Lasiosphaeriaceae</taxon>
        <taxon>Lasiosphaeris</taxon>
    </lineage>
</organism>